<dbReference type="RefSeq" id="WP_072980923.1">
    <property type="nucleotide sequence ID" value="NZ_FQXT01000002.1"/>
</dbReference>
<accession>A0A1M5VWK5</accession>
<protein>
    <submittedName>
        <fullName evidence="5">Uncharacterized protein</fullName>
    </submittedName>
</protein>
<dbReference type="AlphaFoldDB" id="A0A1M5VWK5"/>
<dbReference type="EMBL" id="FQXT01000002">
    <property type="protein sequence ID" value="SHH79581.1"/>
    <property type="molecule type" value="Genomic_DNA"/>
</dbReference>
<feature type="compositionally biased region" description="Basic and acidic residues" evidence="2">
    <location>
        <begin position="934"/>
        <end position="956"/>
    </location>
</feature>
<dbReference type="STRING" id="573501.SAMN04487999_0941"/>
<evidence type="ECO:0000256" key="3">
    <source>
        <dbReference type="SAM" id="Phobius"/>
    </source>
</evidence>
<proteinExistence type="predicted"/>
<evidence type="ECO:0000256" key="1">
    <source>
        <dbReference type="SAM" id="Coils"/>
    </source>
</evidence>
<dbReference type="Proteomes" id="UP000290037">
    <property type="component" value="Unassembled WGS sequence"/>
</dbReference>
<reference evidence="4 7" key="3">
    <citation type="submission" date="2018-07" db="EMBL/GenBank/DDBJ databases">
        <title>Leeuwenhoekiella genomics.</title>
        <authorList>
            <person name="Tahon G."/>
            <person name="Willems A."/>
        </authorList>
    </citation>
    <scope>NUCLEOTIDE SEQUENCE [LARGE SCALE GENOMIC DNA]</scope>
    <source>
        <strain evidence="4 7">LMG 24856</strain>
    </source>
</reference>
<name>A0A1M5VWK5_9FLAO</name>
<evidence type="ECO:0000313" key="4">
    <source>
        <dbReference type="EMBL" id="RXG31098.1"/>
    </source>
</evidence>
<feature type="region of interest" description="Disordered" evidence="2">
    <location>
        <begin position="655"/>
        <end position="677"/>
    </location>
</feature>
<feature type="region of interest" description="Disordered" evidence="2">
    <location>
        <begin position="903"/>
        <end position="985"/>
    </location>
</feature>
<dbReference type="OrthoDB" id="9812498at2"/>
<feature type="transmembrane region" description="Helical" evidence="3">
    <location>
        <begin position="53"/>
        <end position="72"/>
    </location>
</feature>
<feature type="compositionally biased region" description="Basic and acidic residues" evidence="2">
    <location>
        <begin position="1058"/>
        <end position="1076"/>
    </location>
</feature>
<keyword evidence="3" id="KW-1133">Transmembrane helix</keyword>
<evidence type="ECO:0000256" key="2">
    <source>
        <dbReference type="SAM" id="MobiDB-lite"/>
    </source>
</evidence>
<keyword evidence="1" id="KW-0175">Coiled coil</keyword>
<dbReference type="EMBL" id="QOVN01000001">
    <property type="protein sequence ID" value="RXG31098.1"/>
    <property type="molecule type" value="Genomic_DNA"/>
</dbReference>
<feature type="transmembrane region" description="Helical" evidence="3">
    <location>
        <begin position="20"/>
        <end position="47"/>
    </location>
</feature>
<gene>
    <name evidence="4" type="ORF">DSM01_234</name>
    <name evidence="5" type="ORF">SAMN04487999_0941</name>
</gene>
<keyword evidence="3" id="KW-0812">Transmembrane</keyword>
<feature type="transmembrane region" description="Helical" evidence="3">
    <location>
        <begin position="149"/>
        <end position="166"/>
    </location>
</feature>
<evidence type="ECO:0000313" key="7">
    <source>
        <dbReference type="Proteomes" id="UP000290037"/>
    </source>
</evidence>
<keyword evidence="3" id="KW-0472">Membrane</keyword>
<feature type="region of interest" description="Disordered" evidence="2">
    <location>
        <begin position="1058"/>
        <end position="1087"/>
    </location>
</feature>
<reference evidence="6" key="1">
    <citation type="submission" date="2016-11" db="EMBL/GenBank/DDBJ databases">
        <authorList>
            <person name="Varghese N."/>
            <person name="Submissions S."/>
        </authorList>
    </citation>
    <scope>NUCLEOTIDE SEQUENCE [LARGE SCALE GENOMIC DNA]</scope>
    <source>
        <strain evidence="6">DSM 19859</strain>
    </source>
</reference>
<feature type="compositionally biased region" description="Basic and acidic residues" evidence="2">
    <location>
        <begin position="720"/>
        <end position="736"/>
    </location>
</feature>
<dbReference type="Proteomes" id="UP000184240">
    <property type="component" value="Unassembled WGS sequence"/>
</dbReference>
<reference evidence="5" key="2">
    <citation type="submission" date="2016-11" db="EMBL/GenBank/DDBJ databases">
        <authorList>
            <person name="Jaros S."/>
            <person name="Januszkiewicz K."/>
            <person name="Wedrychowicz H."/>
        </authorList>
    </citation>
    <scope>NUCLEOTIDE SEQUENCE [LARGE SCALE GENOMIC DNA]</scope>
    <source>
        <strain evidence="5">DSM 19859</strain>
    </source>
</reference>
<organism evidence="5 6">
    <name type="scientific">Leeuwenhoekiella palythoae</name>
    <dbReference type="NCBI Taxonomy" id="573501"/>
    <lineage>
        <taxon>Bacteria</taxon>
        <taxon>Pseudomonadati</taxon>
        <taxon>Bacteroidota</taxon>
        <taxon>Flavobacteriia</taxon>
        <taxon>Flavobacteriales</taxon>
        <taxon>Flavobacteriaceae</taxon>
        <taxon>Leeuwenhoekiella</taxon>
    </lineage>
</organism>
<feature type="region of interest" description="Disordered" evidence="2">
    <location>
        <begin position="691"/>
        <end position="767"/>
    </location>
</feature>
<evidence type="ECO:0000313" key="5">
    <source>
        <dbReference type="EMBL" id="SHH79581.1"/>
    </source>
</evidence>
<feature type="compositionally biased region" description="Low complexity" evidence="2">
    <location>
        <begin position="742"/>
        <end position="761"/>
    </location>
</feature>
<sequence length="1121" mass="128804">MQELEAKLERFIRKYYKDELLRGLLFFVAIGLAYVLLVLVIEYFFWLSTWGRAFLFWSFVGLAGLLLFRFVLIPIARLFKLSKGIDYTQASRLIGNHFPEVQDKLLNTLQLQTSASNSDLVQASILQKSKELEPIPFSLAIDYRKNLKYLKYALIPVCIFLGISLSKGTTFFKESATRVMDYKRVYAPPAPFSFELQNENTSIVEGQTLEISAKVNGQELPEEVEVSLNEVSYFMKNRGGGNFSYTVEQPTEDLNVYFEGNGFVSDQYQFELINTPRISEFKIELNYPKYLNRTDEIIENTGNITIPEGTQVRWLLATEQTNLVEWISDTVFQFEKENQQFSFSERFFNPTAYSIATSNAHLKRFERLNYELAVIKDAYPEMNLEVRKDSLDDAETYFQGNLADDYGLYDLNLIYYTENQIDNSKKVSIPVNSSTVDQFYYAFPGNLDLSAGVSYSYYFEVRDNDVLHGHKATRSETFSFQSLTTEEAVDKQLEIQENSLQGLDRSVKQMQEQERDLKELQNLQKEKNALDFNDKRRIQSFLERQKAQEQMMQNYSEKLKKSINALDELSESKSEKNELLKNRLEKNEEQLKEQEKLVEELNKLQGLMDDEELKEKLDELSKKSKNSSRSMQQLLELTKRFFVQTKGERIGRALDKLGQDQEEESKKQNPELNRQKELSESFENLKEELENLKDENKQLNKPIDIPEDSKTEEEISQEQKSAEENLQKQEDSKAQENAKSNQQKAGKKMQQMGQKMMQQMSSGGGGDVEQLQEDVEMLRQILDNLVIFSFDQEALKDKFSSIDNGNPSFSKYLVKQNELRDNFEHIDDSLFVLSLRNPMLQEDINEQLTEITYNLDQSLERLADNDIIKGVASEQYVFAGANTLADMLSDILDNMQAQLSFAMGSGSSGMPMPMPSGGQGSGKQLSDIIMSQKELQEQLGEGKKDGKSGQEGENGKEGNSGSQGDSGKPFGEGDGNGDSGEGTSESELARQYEIYKQQEAIRNQLENLLQGSGSTEETERLLRSIEAVENDLLNGNAETARRRMNNVIQQFLKLEEAEQEKDKNTQREANANRKEFNNNTSNSIPDAKRYFNAKEILNRDKLPLQEQYKIKVKQYFQRQDD</sequence>
<evidence type="ECO:0000313" key="6">
    <source>
        <dbReference type="Proteomes" id="UP000184240"/>
    </source>
</evidence>
<keyword evidence="7" id="KW-1185">Reference proteome</keyword>
<feature type="coiled-coil region" evidence="1">
    <location>
        <begin position="493"/>
        <end position="637"/>
    </location>
</feature>
<feature type="compositionally biased region" description="Gly residues" evidence="2">
    <location>
        <begin position="970"/>
        <end position="980"/>
    </location>
</feature>